<feature type="region of interest" description="Disordered" evidence="1">
    <location>
        <begin position="957"/>
        <end position="1195"/>
    </location>
</feature>
<feature type="region of interest" description="Disordered" evidence="1">
    <location>
        <begin position="418"/>
        <end position="497"/>
    </location>
</feature>
<feature type="compositionally biased region" description="Polar residues" evidence="1">
    <location>
        <begin position="750"/>
        <end position="761"/>
    </location>
</feature>
<feature type="compositionally biased region" description="Basic residues" evidence="1">
    <location>
        <begin position="447"/>
        <end position="456"/>
    </location>
</feature>
<evidence type="ECO:0000256" key="1">
    <source>
        <dbReference type="SAM" id="MobiDB-lite"/>
    </source>
</evidence>
<feature type="compositionally biased region" description="Low complexity" evidence="1">
    <location>
        <begin position="957"/>
        <end position="970"/>
    </location>
</feature>
<feature type="compositionally biased region" description="Polar residues" evidence="1">
    <location>
        <begin position="1001"/>
        <end position="1016"/>
    </location>
</feature>
<keyword evidence="3" id="KW-1185">Reference proteome</keyword>
<name>A0AAW0PYE3_9GOBI</name>
<feature type="compositionally biased region" description="Basic and acidic residues" evidence="1">
    <location>
        <begin position="1426"/>
        <end position="1435"/>
    </location>
</feature>
<comment type="caution">
    <text evidence="2">The sequence shown here is derived from an EMBL/GenBank/DDBJ whole genome shotgun (WGS) entry which is preliminary data.</text>
</comment>
<feature type="compositionally biased region" description="Polar residues" evidence="1">
    <location>
        <begin position="1062"/>
        <end position="1078"/>
    </location>
</feature>
<feature type="compositionally biased region" description="Polar residues" evidence="1">
    <location>
        <begin position="334"/>
        <end position="343"/>
    </location>
</feature>
<feature type="region of interest" description="Disordered" evidence="1">
    <location>
        <begin position="300"/>
        <end position="343"/>
    </location>
</feature>
<reference evidence="3" key="1">
    <citation type="submission" date="2024-04" db="EMBL/GenBank/DDBJ databases">
        <title>Salinicola lusitanus LLJ914,a marine bacterium isolated from the Okinawa Trough.</title>
        <authorList>
            <person name="Li J."/>
        </authorList>
    </citation>
    <scope>NUCLEOTIDE SEQUENCE [LARGE SCALE GENOMIC DNA]</scope>
</reference>
<feature type="region of interest" description="Disordered" evidence="1">
    <location>
        <begin position="1426"/>
        <end position="1477"/>
    </location>
</feature>
<feature type="compositionally biased region" description="Polar residues" evidence="1">
    <location>
        <begin position="896"/>
        <end position="926"/>
    </location>
</feature>
<evidence type="ECO:0008006" key="4">
    <source>
        <dbReference type="Google" id="ProtNLM"/>
    </source>
</evidence>
<evidence type="ECO:0000313" key="3">
    <source>
        <dbReference type="Proteomes" id="UP001460270"/>
    </source>
</evidence>
<feature type="compositionally biased region" description="Basic residues" evidence="1">
    <location>
        <begin position="1436"/>
        <end position="1447"/>
    </location>
</feature>
<feature type="region of interest" description="Disordered" evidence="1">
    <location>
        <begin position="831"/>
        <end position="939"/>
    </location>
</feature>
<feature type="compositionally biased region" description="Polar residues" evidence="1">
    <location>
        <begin position="1148"/>
        <end position="1164"/>
    </location>
</feature>
<feature type="compositionally biased region" description="Low complexity" evidence="1">
    <location>
        <begin position="366"/>
        <end position="381"/>
    </location>
</feature>
<feature type="region of interest" description="Disordered" evidence="1">
    <location>
        <begin position="153"/>
        <end position="184"/>
    </location>
</feature>
<dbReference type="PANTHER" id="PTHR14931">
    <property type="entry name" value="GENE 340-RELATED"/>
    <property type="match status" value="1"/>
</dbReference>
<feature type="region of interest" description="Disordered" evidence="1">
    <location>
        <begin position="358"/>
        <end position="389"/>
    </location>
</feature>
<dbReference type="Proteomes" id="UP001460270">
    <property type="component" value="Unassembled WGS sequence"/>
</dbReference>
<accession>A0AAW0PYE3</accession>
<feature type="compositionally biased region" description="Polar residues" evidence="1">
    <location>
        <begin position="1178"/>
        <end position="1193"/>
    </location>
</feature>
<feature type="compositionally biased region" description="Low complexity" evidence="1">
    <location>
        <begin position="156"/>
        <end position="172"/>
    </location>
</feature>
<proteinExistence type="predicted"/>
<protein>
    <recommendedName>
        <fullName evidence="4">Ligand-dependent nuclear receptor corepressor-like protein</fullName>
    </recommendedName>
</protein>
<dbReference type="InterPro" id="IPR028104">
    <property type="entry name" value="DUF4553"/>
</dbReference>
<dbReference type="EMBL" id="JBBPFD010000004">
    <property type="protein sequence ID" value="KAK7930851.1"/>
    <property type="molecule type" value="Genomic_DNA"/>
</dbReference>
<organism evidence="2 3">
    <name type="scientific">Mugilogobius chulae</name>
    <name type="common">yellowstripe goby</name>
    <dbReference type="NCBI Taxonomy" id="88201"/>
    <lineage>
        <taxon>Eukaryota</taxon>
        <taxon>Metazoa</taxon>
        <taxon>Chordata</taxon>
        <taxon>Craniata</taxon>
        <taxon>Vertebrata</taxon>
        <taxon>Euteleostomi</taxon>
        <taxon>Actinopterygii</taxon>
        <taxon>Neopterygii</taxon>
        <taxon>Teleostei</taxon>
        <taxon>Neoteleostei</taxon>
        <taxon>Acanthomorphata</taxon>
        <taxon>Gobiaria</taxon>
        <taxon>Gobiiformes</taxon>
        <taxon>Gobioidei</taxon>
        <taxon>Gobiidae</taxon>
        <taxon>Gobionellinae</taxon>
        <taxon>Mugilogobius</taxon>
    </lineage>
</organism>
<feature type="region of interest" description="Disordered" evidence="1">
    <location>
        <begin position="611"/>
        <end position="632"/>
    </location>
</feature>
<gene>
    <name evidence="2" type="ORF">WMY93_007246</name>
</gene>
<evidence type="ECO:0000313" key="2">
    <source>
        <dbReference type="EMBL" id="KAK7930851.1"/>
    </source>
</evidence>
<feature type="region of interest" description="Disordered" evidence="1">
    <location>
        <begin position="715"/>
        <end position="761"/>
    </location>
</feature>
<feature type="compositionally biased region" description="Basic and acidic residues" evidence="1">
    <location>
        <begin position="1023"/>
        <end position="1033"/>
    </location>
</feature>
<sequence length="1477" mass="162531">MASLCKRQQCTIDRRGFRQELDSWRHKLIHCVGFESILEGLFGSELVQDLQLFKDREPLAVSDWSFDENCIFCCLRRNKVKEHLSSLSTDGLEDPPKPLLVKDQTLLIKLERQAEEFLSAVLRRKDVPNFSDPHVPVVAREILQGMIRQFAAEYTSKSSPQPQEPSASQPHSDQSLPCAQPLSPPLSSAHNLNPVLSKLLMIDQDAPLDLTIKKPPAEPTEQDGVLDLSIKKNRSFCHSPLTSTPKGEPREVQISKIKDLQAASTLEQFMSKLCLHHQRQIISAIGFVQAEVKALTSTKSSQPVTSAHALQKMSCTPVASPSPAPTRPSSEPSKSYSNPDVRSNASICPKLKLSVTPAPHVVASRTSPSPTHTPTPTTTPTIETKSIGHGDHAPLKLKIMKTGSVAAGNKLACVLTTSLSPQPGEDKPGRTSSSEMHRARLNSSSKKQNHSNHTHPVKQSVGQGEDSGANPFSFHGTVPANSPRTARKSIRPSAERHNNDFNDRVILDPDLGHCDIVYINKPITECFKKRHRGMAPRRNARKSTRGLMYADEIWELKTVRTLAGRGNCPNPLLDFNTSVTPKQNLSKPEGVPPVDMPCAGECTEAMDQQMATQEPTESELSETGQAKEAEGSDVALVVETSQTDQSQVIEEAVCPSKQVDSMDKSVDQDIPAEVEKPSENDIIPQALISEIDVSQNIEENNSVQQILPVSDSVEKKEGLFEESEKDNVTEEPNLESQTESVIIAKESTETEGGSTDVQSPEEFISQQKAKVEEKTSKTIVCEQLWKELDVSSKTMEELANELPPWRRKKGSISSTPKFIAKTEEVIVGFVSGKPVSASDRSLRRRSGQVAPPKEMPKQIKRRQKVQSKADGDSNTESSDLEKPLSVEQEPEPAKTESCSSILPVTEPASNELSSNPNISADNSNTDQQKEVEESEISTCNLKSSGPIVVECPTVPISVTPTTTSESVVTSKHLATESEESSAPVVSTPPPTSSHAVEETSPETTVMSLPSTTSMESNIDEVSEPSKDQPHNNRDSPVLSKPIHIPAKIVAEESKLDKEDSDQVSIVESTAKSEPQPQAMSLRRKRTLQVESEPAKSSTKPKPNVEAQVESSSADSSCPIIKKPARMPLRSEGLRLDQSPPAEEKRLSLRSQRQTTAVVIQSEMSSPIRMTKSLARPTPVTQSTSTDKVLSSKSEPLRPPSVKFLEALNGAQNQQLITNLNLKFDKMHKGWMQLDKEGQPTPKHRNKADRQAAIWKSKKRVRKPKVIESSKYSPVQMLFMKGFDLSTICEWFLETTETKSLVIVKKVNTRLPSETQLCFHSSGASGSAQGIYPSLQAERLKKHLKKFAIASPVKSNPKTQKLIAKALEQELIGVVKGKEKKEVTSAVVRKLNSSTKREPQKPKNSKTQNPASARILRKYSNIREKQANARLKEKSNRKASLKSLKKGSSKSNLKSLKSTPAHVKKPQIVKENLIKRKH</sequence>
<feature type="compositionally biased region" description="Low complexity" evidence="1">
    <location>
        <begin position="1448"/>
        <end position="1457"/>
    </location>
</feature>
<feature type="region of interest" description="Disordered" evidence="1">
    <location>
        <begin position="1388"/>
        <end position="1413"/>
    </location>
</feature>
<dbReference type="Pfam" id="PF15090">
    <property type="entry name" value="DUF4553"/>
    <property type="match status" value="1"/>
</dbReference>
<dbReference type="PANTHER" id="PTHR14931:SF2">
    <property type="entry name" value="LIGAND DEPENDENT NUCLEAR RECEPTOR COREPRESSOR"/>
    <property type="match status" value="1"/>
</dbReference>